<dbReference type="CDD" id="cd00518">
    <property type="entry name" value="H2MP"/>
    <property type="match status" value="1"/>
</dbReference>
<evidence type="ECO:0000256" key="3">
    <source>
        <dbReference type="ARBA" id="ARBA00022750"/>
    </source>
</evidence>
<evidence type="ECO:0000256" key="1">
    <source>
        <dbReference type="ARBA" id="ARBA00006814"/>
    </source>
</evidence>
<keyword evidence="4" id="KW-0378">Hydrolase</keyword>
<dbReference type="PANTHER" id="PTHR30302:SF1">
    <property type="entry name" value="HYDROGENASE 2 MATURATION PROTEASE"/>
    <property type="match status" value="1"/>
</dbReference>
<evidence type="ECO:0000313" key="5">
    <source>
        <dbReference type="EMBL" id="ATB35196.1"/>
    </source>
</evidence>
<accession>A0A250IWC7</accession>
<dbReference type="Gene3D" id="3.40.50.1450">
    <property type="entry name" value="HybD-like"/>
    <property type="match status" value="1"/>
</dbReference>
<dbReference type="AlphaFoldDB" id="A0A250IWC7"/>
<dbReference type="NCBIfam" id="TIGR00072">
    <property type="entry name" value="hydrog_prot"/>
    <property type="match status" value="1"/>
</dbReference>
<reference evidence="5 6" key="1">
    <citation type="submission" date="2017-06" db="EMBL/GenBank/DDBJ databases">
        <title>Sequencing and comparative analysis of myxobacterial genomes.</title>
        <authorList>
            <person name="Rupp O."/>
            <person name="Goesmann A."/>
            <person name="Sogaard-Andersen L."/>
        </authorList>
    </citation>
    <scope>NUCLEOTIDE SEQUENCE [LARGE SCALE GENOMIC DNA]</scope>
    <source>
        <strain evidence="5 6">DSM 52655</strain>
    </source>
</reference>
<dbReference type="SUPFAM" id="SSF53163">
    <property type="entry name" value="HybD-like"/>
    <property type="match status" value="1"/>
</dbReference>
<dbReference type="InterPro" id="IPR023430">
    <property type="entry name" value="Pept_HybD-like_dom_sf"/>
</dbReference>
<evidence type="ECO:0000313" key="6">
    <source>
        <dbReference type="Proteomes" id="UP000217257"/>
    </source>
</evidence>
<dbReference type="PANTHER" id="PTHR30302">
    <property type="entry name" value="HYDROGENASE 1 MATURATION PROTEASE"/>
    <property type="match status" value="1"/>
</dbReference>
<gene>
    <name evidence="5" type="ORF">CYFUS_000608</name>
</gene>
<dbReference type="Pfam" id="PF01750">
    <property type="entry name" value="HycI"/>
    <property type="match status" value="1"/>
</dbReference>
<keyword evidence="3" id="KW-0064">Aspartyl protease</keyword>
<dbReference type="GO" id="GO:0008047">
    <property type="term" value="F:enzyme activator activity"/>
    <property type="evidence" value="ECO:0007669"/>
    <property type="project" value="InterPro"/>
</dbReference>
<proteinExistence type="inferred from homology"/>
<comment type="similarity">
    <text evidence="1">Belongs to the peptidase A31 family.</text>
</comment>
<name>A0A250IWC7_9BACT</name>
<dbReference type="EMBL" id="CP022098">
    <property type="protein sequence ID" value="ATB35196.1"/>
    <property type="molecule type" value="Genomic_DNA"/>
</dbReference>
<dbReference type="RefSeq" id="WP_095983855.1">
    <property type="nucleotide sequence ID" value="NZ_CP022098.1"/>
</dbReference>
<evidence type="ECO:0000256" key="4">
    <source>
        <dbReference type="ARBA" id="ARBA00022801"/>
    </source>
</evidence>
<protein>
    <submittedName>
        <fullName evidence="5">Hydrogenase expression/formation protein hupD</fullName>
    </submittedName>
</protein>
<dbReference type="KEGG" id="cfus:CYFUS_000608"/>
<dbReference type="Proteomes" id="UP000217257">
    <property type="component" value="Chromosome"/>
</dbReference>
<organism evidence="5 6">
    <name type="scientific">Cystobacter fuscus</name>
    <dbReference type="NCBI Taxonomy" id="43"/>
    <lineage>
        <taxon>Bacteria</taxon>
        <taxon>Pseudomonadati</taxon>
        <taxon>Myxococcota</taxon>
        <taxon>Myxococcia</taxon>
        <taxon>Myxococcales</taxon>
        <taxon>Cystobacterineae</taxon>
        <taxon>Archangiaceae</taxon>
        <taxon>Cystobacter</taxon>
    </lineage>
</organism>
<dbReference type="GO" id="GO:0016485">
    <property type="term" value="P:protein processing"/>
    <property type="evidence" value="ECO:0007669"/>
    <property type="project" value="TreeGrafter"/>
</dbReference>
<dbReference type="GO" id="GO:0004190">
    <property type="term" value="F:aspartic-type endopeptidase activity"/>
    <property type="evidence" value="ECO:0007669"/>
    <property type="project" value="UniProtKB-KW"/>
</dbReference>
<evidence type="ECO:0000256" key="2">
    <source>
        <dbReference type="ARBA" id="ARBA00022670"/>
    </source>
</evidence>
<dbReference type="InterPro" id="IPR000671">
    <property type="entry name" value="Peptidase_A31"/>
</dbReference>
<sequence length="164" mass="16877">MSTRGRVIGLGQAAAGDDQVGLAVIEHLRSLGAPECLELLLAPEPSALLSLLETPAPVVLVDAVLATPAGEVLVLEPDELEQRGLSTMSTHGVGVSQAVALARLLSPSGVSPSIRIVGVSISRPERFQRGLSPEVAAAVPRAAEQVLRAVSSHDPGAFPCMSPR</sequence>
<keyword evidence="2" id="KW-0645">Protease</keyword>